<keyword evidence="3" id="KW-1003">Cell membrane</keyword>
<feature type="transmembrane region" description="Helical" evidence="12">
    <location>
        <begin position="54"/>
        <end position="76"/>
    </location>
</feature>
<evidence type="ECO:0000256" key="3">
    <source>
        <dbReference type="ARBA" id="ARBA00022475"/>
    </source>
</evidence>
<keyword evidence="9 10" id="KW-0807">Transducer</keyword>
<keyword evidence="5 12" id="KW-1133">Transmembrane helix</keyword>
<keyword evidence="7 12" id="KW-0472">Membrane</keyword>
<evidence type="ECO:0000313" key="15">
    <source>
        <dbReference type="RefSeq" id="XP_027196516.1"/>
    </source>
</evidence>
<evidence type="ECO:0000256" key="11">
    <source>
        <dbReference type="SAM" id="MobiDB-lite"/>
    </source>
</evidence>
<dbReference type="AlphaFoldDB" id="A0A6P6XUL3"/>
<dbReference type="PRINTS" id="PR00237">
    <property type="entry name" value="GPCRRHODOPSN"/>
</dbReference>
<comment type="similarity">
    <text evidence="2 10">Belongs to the G-protein coupled receptor 1 family.</text>
</comment>
<feature type="transmembrane region" description="Helical" evidence="12">
    <location>
        <begin position="466"/>
        <end position="485"/>
    </location>
</feature>
<evidence type="ECO:0000256" key="5">
    <source>
        <dbReference type="ARBA" id="ARBA00022989"/>
    </source>
</evidence>
<sequence>TTTLLFLTTDTLSIYLKIIIGIILVIVILISIFGNILICVAIASDRRLRRLGNLFLVSLAIADLCVGALVMTFALANDLMEYWPFWPQLCEIWIAFDISCSTCSIINLCAIALDRFAHIKDPMLYNRWMNKRIVIIAVSIIWILSGLISFLPISLGWHKPLPSTSMVMDRINDTPLPSSTTTMMTIIESNFDYDDRIDEKFSLKRKQHRRSIDQFDYLNPIFLQLFRQQQMENISKIETIARVPSFELPVSIFVENEQQQQQQISAEFDDDDDEIDKDLDQQQQQQMIFVYSQNQLNNENFDQNSLPTLNCLNDDCDLESSSSTTTVTLTESELPESLTESAETEDSEFAESNQHEQQWPQCALDLTPTYAVISSCISFYLPCLIMLCLYARLYSICKHHVKTIKSMTKNLNHHQHQHQSHVSEHKAAITLGIIMGTFLACWMPFFCMNIVAAFCKTCIPASVFKLLTWLGYFNSCLNPAIYSIFNTEFRDAFRRILVRYVFSSETMSQTCNHICKNPCRSSATSATTTAAIDKKQSLSLTTTKILNIDHESERKNI</sequence>
<organism evidence="14 15">
    <name type="scientific">Dermatophagoides pteronyssinus</name>
    <name type="common">European house dust mite</name>
    <dbReference type="NCBI Taxonomy" id="6956"/>
    <lineage>
        <taxon>Eukaryota</taxon>
        <taxon>Metazoa</taxon>
        <taxon>Ecdysozoa</taxon>
        <taxon>Arthropoda</taxon>
        <taxon>Chelicerata</taxon>
        <taxon>Arachnida</taxon>
        <taxon>Acari</taxon>
        <taxon>Acariformes</taxon>
        <taxon>Sarcoptiformes</taxon>
        <taxon>Astigmata</taxon>
        <taxon>Psoroptidia</taxon>
        <taxon>Analgoidea</taxon>
        <taxon>Pyroglyphidae</taxon>
        <taxon>Dermatophagoidinae</taxon>
        <taxon>Dermatophagoides</taxon>
    </lineage>
</organism>
<dbReference type="GO" id="GO:0043410">
    <property type="term" value="P:positive regulation of MAPK cascade"/>
    <property type="evidence" value="ECO:0007669"/>
    <property type="project" value="TreeGrafter"/>
</dbReference>
<keyword evidence="8 10" id="KW-0675">Receptor</keyword>
<dbReference type="Pfam" id="PF00001">
    <property type="entry name" value="7tm_1"/>
    <property type="match status" value="2"/>
</dbReference>
<dbReference type="RefSeq" id="XP_027196516.1">
    <property type="nucleotide sequence ID" value="XM_027340715.1"/>
</dbReference>
<feature type="compositionally biased region" description="Low complexity" evidence="11">
    <location>
        <begin position="322"/>
        <end position="341"/>
    </location>
</feature>
<evidence type="ECO:0000259" key="13">
    <source>
        <dbReference type="PROSITE" id="PS50262"/>
    </source>
</evidence>
<keyword evidence="4 10" id="KW-0812">Transmembrane</keyword>
<feature type="transmembrane region" description="Helical" evidence="12">
    <location>
        <begin position="370"/>
        <end position="393"/>
    </location>
</feature>
<dbReference type="SMART" id="SM01381">
    <property type="entry name" value="7TM_GPCR_Srsx"/>
    <property type="match status" value="1"/>
</dbReference>
<evidence type="ECO:0000313" key="14">
    <source>
        <dbReference type="Proteomes" id="UP000515146"/>
    </source>
</evidence>
<reference evidence="15" key="1">
    <citation type="submission" date="2025-08" db="UniProtKB">
        <authorList>
            <consortium name="RefSeq"/>
        </authorList>
    </citation>
    <scope>IDENTIFICATION</scope>
    <source>
        <strain evidence="15">Airmid</strain>
    </source>
</reference>
<feature type="transmembrane region" description="Helical" evidence="12">
    <location>
        <begin position="92"/>
        <end position="113"/>
    </location>
</feature>
<feature type="transmembrane region" description="Helical" evidence="12">
    <location>
        <begin position="133"/>
        <end position="157"/>
    </location>
</feature>
<feature type="non-terminal residue" evidence="15">
    <location>
        <position position="557"/>
    </location>
</feature>
<evidence type="ECO:0000256" key="1">
    <source>
        <dbReference type="ARBA" id="ARBA00004651"/>
    </source>
</evidence>
<dbReference type="GO" id="GO:0005886">
    <property type="term" value="C:plasma membrane"/>
    <property type="evidence" value="ECO:0007669"/>
    <property type="project" value="UniProtKB-SubCell"/>
</dbReference>
<evidence type="ECO:0000256" key="6">
    <source>
        <dbReference type="ARBA" id="ARBA00023040"/>
    </source>
</evidence>
<evidence type="ECO:0000256" key="2">
    <source>
        <dbReference type="ARBA" id="ARBA00010663"/>
    </source>
</evidence>
<feature type="domain" description="G-protein coupled receptors family 1 profile" evidence="13">
    <location>
        <begin position="34"/>
        <end position="482"/>
    </location>
</feature>
<comment type="subcellular location">
    <subcellularLocation>
        <location evidence="1">Cell membrane</location>
        <topology evidence="1">Multi-pass membrane protein</topology>
    </subcellularLocation>
</comment>
<evidence type="ECO:0000256" key="4">
    <source>
        <dbReference type="ARBA" id="ARBA00022692"/>
    </source>
</evidence>
<accession>A0A6P6XUL3</accession>
<evidence type="ECO:0000256" key="8">
    <source>
        <dbReference type="ARBA" id="ARBA00023170"/>
    </source>
</evidence>
<dbReference type="PROSITE" id="PS00237">
    <property type="entry name" value="G_PROTEIN_RECEP_F1_1"/>
    <property type="match status" value="1"/>
</dbReference>
<dbReference type="Proteomes" id="UP000515146">
    <property type="component" value="Unplaced"/>
</dbReference>
<dbReference type="FunCoup" id="A0A6P6XUL3">
    <property type="interactions" value="100"/>
</dbReference>
<dbReference type="OrthoDB" id="5957871at2759"/>
<dbReference type="GO" id="GO:0004989">
    <property type="term" value="F:octopamine receptor activity"/>
    <property type="evidence" value="ECO:0007669"/>
    <property type="project" value="TreeGrafter"/>
</dbReference>
<evidence type="ECO:0000256" key="7">
    <source>
        <dbReference type="ARBA" id="ARBA00023136"/>
    </source>
</evidence>
<evidence type="ECO:0000256" key="10">
    <source>
        <dbReference type="RuleBase" id="RU000688"/>
    </source>
</evidence>
<evidence type="ECO:0000256" key="12">
    <source>
        <dbReference type="SAM" id="Phobius"/>
    </source>
</evidence>
<feature type="non-terminal residue" evidence="15">
    <location>
        <position position="1"/>
    </location>
</feature>
<gene>
    <name evidence="15" type="primary">LOC113791001</name>
</gene>
<dbReference type="PANTHER" id="PTHR24248">
    <property type="entry name" value="ADRENERGIC RECEPTOR-RELATED G-PROTEIN COUPLED RECEPTOR"/>
    <property type="match status" value="1"/>
</dbReference>
<dbReference type="SUPFAM" id="SSF81321">
    <property type="entry name" value="Family A G protein-coupled receptor-like"/>
    <property type="match status" value="2"/>
</dbReference>
<dbReference type="Gene3D" id="1.20.1070.10">
    <property type="entry name" value="Rhodopsin 7-helix transmembrane proteins"/>
    <property type="match status" value="2"/>
</dbReference>
<name>A0A6P6XUL3_DERPT</name>
<keyword evidence="6 10" id="KW-0297">G-protein coupled receptor</keyword>
<dbReference type="InterPro" id="IPR017452">
    <property type="entry name" value="GPCR_Rhodpsn_7TM"/>
</dbReference>
<dbReference type="InParanoid" id="A0A6P6XUL3"/>
<feature type="transmembrane region" description="Helical" evidence="12">
    <location>
        <begin position="14"/>
        <end position="42"/>
    </location>
</feature>
<dbReference type="InterPro" id="IPR000276">
    <property type="entry name" value="GPCR_Rhodpsn"/>
</dbReference>
<protein>
    <submittedName>
        <fullName evidence="15">Dopamine receptor 1-like</fullName>
    </submittedName>
</protein>
<dbReference type="GO" id="GO:0071880">
    <property type="term" value="P:adenylate cyclase-activating adrenergic receptor signaling pathway"/>
    <property type="evidence" value="ECO:0007669"/>
    <property type="project" value="TreeGrafter"/>
</dbReference>
<dbReference type="PROSITE" id="PS50262">
    <property type="entry name" value="G_PROTEIN_RECEP_F1_2"/>
    <property type="match status" value="1"/>
</dbReference>
<keyword evidence="14" id="KW-1185">Reference proteome</keyword>
<dbReference type="PANTHER" id="PTHR24248:SF187">
    <property type="entry name" value="OCTOPAMINE RECEPTOR BETA-2R"/>
    <property type="match status" value="1"/>
</dbReference>
<feature type="transmembrane region" description="Helical" evidence="12">
    <location>
        <begin position="427"/>
        <end position="454"/>
    </location>
</feature>
<feature type="region of interest" description="Disordered" evidence="11">
    <location>
        <begin position="322"/>
        <end position="352"/>
    </location>
</feature>
<proteinExistence type="inferred from homology"/>
<evidence type="ECO:0000256" key="9">
    <source>
        <dbReference type="ARBA" id="ARBA00023224"/>
    </source>
</evidence>
<dbReference type="OMA" id="LCEIWIA"/>
<dbReference type="KEGG" id="dpte:113791001"/>